<comment type="pathway">
    <text evidence="10">Lipid metabolism; phospholipid metabolism.</text>
</comment>
<evidence type="ECO:0000313" key="13">
    <source>
        <dbReference type="Proteomes" id="UP001595711"/>
    </source>
</evidence>
<evidence type="ECO:0000256" key="8">
    <source>
        <dbReference type="ARBA" id="ARBA00024069"/>
    </source>
</evidence>
<reference evidence="13" key="1">
    <citation type="journal article" date="2019" name="Int. J. Syst. Evol. Microbiol.">
        <title>The Global Catalogue of Microorganisms (GCM) 10K type strain sequencing project: providing services to taxonomists for standard genome sequencing and annotation.</title>
        <authorList>
            <consortium name="The Broad Institute Genomics Platform"/>
            <consortium name="The Broad Institute Genome Sequencing Center for Infectious Disease"/>
            <person name="Wu L."/>
            <person name="Ma J."/>
        </authorList>
    </citation>
    <scope>NUCLEOTIDE SEQUENCE [LARGE SCALE GENOMIC DNA]</scope>
    <source>
        <strain evidence="13">KCTC 42182</strain>
    </source>
</reference>
<evidence type="ECO:0000256" key="10">
    <source>
        <dbReference type="HAMAP-Rule" id="MF_00019"/>
    </source>
</evidence>
<dbReference type="EC" id="2.3.1.274" evidence="8 10"/>
<evidence type="ECO:0000256" key="11">
    <source>
        <dbReference type="SAM" id="MobiDB-lite"/>
    </source>
</evidence>
<dbReference type="PANTHER" id="PTHR30100">
    <property type="entry name" value="FATTY ACID/PHOSPHOLIPID SYNTHESIS PROTEIN PLSX"/>
    <property type="match status" value="1"/>
</dbReference>
<comment type="subunit">
    <text evidence="9 10">Homodimer. Probably interacts with PlsY.</text>
</comment>
<evidence type="ECO:0000256" key="2">
    <source>
        <dbReference type="ARBA" id="ARBA00022490"/>
    </source>
</evidence>
<dbReference type="Proteomes" id="UP001595711">
    <property type="component" value="Unassembled WGS sequence"/>
</dbReference>
<evidence type="ECO:0000256" key="9">
    <source>
        <dbReference type="ARBA" id="ARBA00046608"/>
    </source>
</evidence>
<keyword evidence="2 10" id="KW-0963">Cytoplasm</keyword>
<evidence type="ECO:0000256" key="4">
    <source>
        <dbReference type="ARBA" id="ARBA00022679"/>
    </source>
</evidence>
<evidence type="ECO:0000256" key="5">
    <source>
        <dbReference type="ARBA" id="ARBA00023098"/>
    </source>
</evidence>
<keyword evidence="4 10" id="KW-0808">Transferase</keyword>
<feature type="compositionally biased region" description="Basic and acidic residues" evidence="11">
    <location>
        <begin position="347"/>
        <end position="356"/>
    </location>
</feature>
<evidence type="ECO:0000256" key="3">
    <source>
        <dbReference type="ARBA" id="ARBA00022516"/>
    </source>
</evidence>
<comment type="similarity">
    <text evidence="10">Belongs to the PlsX family.</text>
</comment>
<evidence type="ECO:0000256" key="6">
    <source>
        <dbReference type="ARBA" id="ARBA00023209"/>
    </source>
</evidence>
<dbReference type="SUPFAM" id="SSF53659">
    <property type="entry name" value="Isocitrate/Isopropylmalate dehydrogenase-like"/>
    <property type="match status" value="1"/>
</dbReference>
<dbReference type="PIRSF" id="PIRSF002465">
    <property type="entry name" value="Phsphlp_syn_PlsX"/>
    <property type="match status" value="1"/>
</dbReference>
<evidence type="ECO:0000313" key="12">
    <source>
        <dbReference type="EMBL" id="MFC3677378.1"/>
    </source>
</evidence>
<dbReference type="Gene3D" id="3.40.718.10">
    <property type="entry name" value="Isopropylmalate Dehydrogenase"/>
    <property type="match status" value="1"/>
</dbReference>
<comment type="function">
    <text evidence="10">Catalyzes the reversible formation of acyl-phosphate (acyl-PO(4)) from acyl-[acyl-carrier-protein] (acyl-ACP). This enzyme utilizes acyl-ACP as fatty acyl donor, but not acyl-CoA.</text>
</comment>
<organism evidence="12 13">
    <name type="scientific">Ferrovibrio xuzhouensis</name>
    <dbReference type="NCBI Taxonomy" id="1576914"/>
    <lineage>
        <taxon>Bacteria</taxon>
        <taxon>Pseudomonadati</taxon>
        <taxon>Pseudomonadota</taxon>
        <taxon>Alphaproteobacteria</taxon>
        <taxon>Rhodospirillales</taxon>
        <taxon>Rhodospirillaceae</taxon>
        <taxon>Ferrovibrio</taxon>
    </lineage>
</organism>
<keyword evidence="7 10" id="KW-1208">Phospholipid metabolism</keyword>
<evidence type="ECO:0000256" key="7">
    <source>
        <dbReference type="ARBA" id="ARBA00023264"/>
    </source>
</evidence>
<accession>A0ABV7VK77</accession>
<dbReference type="RefSeq" id="WP_379728917.1">
    <property type="nucleotide sequence ID" value="NZ_JBHRYJ010000004.1"/>
</dbReference>
<feature type="region of interest" description="Disordered" evidence="11">
    <location>
        <begin position="343"/>
        <end position="366"/>
    </location>
</feature>
<dbReference type="NCBIfam" id="TIGR00182">
    <property type="entry name" value="plsX"/>
    <property type="match status" value="1"/>
</dbReference>
<dbReference type="Pfam" id="PF02504">
    <property type="entry name" value="FA_synthesis"/>
    <property type="match status" value="1"/>
</dbReference>
<keyword evidence="3 10" id="KW-0444">Lipid biosynthesis</keyword>
<sequence length="366" mass="38828">MTAALTIALDAMGGDHAPDMVIKGAAAVLPRFPQVRFILFGDAGQVEPLLRRFPALQDKCELRHTSEKVASEEKPGLALRRGRNTSMRLAIDAVASGDADAIVSAGNTGALMAMAKFVLRTLPGIERPAIASFFPTMKGETVLLDLGANVECDSRNLVQFAVMGANLAHSALGRHRPRVGLLNVGVEDAKGHDEVKAAAEILRGVQNPPFEFVGFVEGNDITMGETDVIVTDGFTGNVALKTAEGTAKLMASLLRAAFQRSIFTRIGYLFASAGLTMLKDRMDPRFYNGGVLLGLNGITVKSHGGTDEVGFAAALEVAIDMAQDRLIERIKADFSGAFADSLAGKPAAEDDNRDGQETQESSARIS</sequence>
<dbReference type="EMBL" id="JBHRYJ010000004">
    <property type="protein sequence ID" value="MFC3677378.1"/>
    <property type="molecule type" value="Genomic_DNA"/>
</dbReference>
<comment type="subcellular location">
    <subcellularLocation>
        <location evidence="10">Cytoplasm</location>
    </subcellularLocation>
    <text evidence="10">Associated with the membrane possibly through PlsY.</text>
</comment>
<dbReference type="GO" id="GO:0043811">
    <property type="term" value="F:phosphate:acyl-[acyl carrier protein] acyltransferase activity"/>
    <property type="evidence" value="ECO:0007669"/>
    <property type="project" value="UniProtKB-EC"/>
</dbReference>
<dbReference type="HAMAP" id="MF_00019">
    <property type="entry name" value="PlsX"/>
    <property type="match status" value="1"/>
</dbReference>
<comment type="catalytic activity">
    <reaction evidence="1 10">
        <text>a fatty acyl-[ACP] + phosphate = an acyl phosphate + holo-[ACP]</text>
        <dbReference type="Rhea" id="RHEA:42292"/>
        <dbReference type="Rhea" id="RHEA-COMP:9685"/>
        <dbReference type="Rhea" id="RHEA-COMP:14125"/>
        <dbReference type="ChEBI" id="CHEBI:43474"/>
        <dbReference type="ChEBI" id="CHEBI:59918"/>
        <dbReference type="ChEBI" id="CHEBI:64479"/>
        <dbReference type="ChEBI" id="CHEBI:138651"/>
        <dbReference type="EC" id="2.3.1.274"/>
    </reaction>
</comment>
<proteinExistence type="inferred from homology"/>
<keyword evidence="6 10" id="KW-0594">Phospholipid biosynthesis</keyword>
<comment type="caution">
    <text evidence="12">The sequence shown here is derived from an EMBL/GenBank/DDBJ whole genome shotgun (WGS) entry which is preliminary data.</text>
</comment>
<keyword evidence="13" id="KW-1185">Reference proteome</keyword>
<keyword evidence="5 10" id="KW-0443">Lipid metabolism</keyword>
<name>A0ABV7VK77_9PROT</name>
<gene>
    <name evidence="10 12" type="primary">plsX</name>
    <name evidence="12" type="ORF">ACFOOQ_17625</name>
</gene>
<keyword evidence="12" id="KW-0012">Acyltransferase</keyword>
<evidence type="ECO:0000256" key="1">
    <source>
        <dbReference type="ARBA" id="ARBA00001232"/>
    </source>
</evidence>
<dbReference type="InterPro" id="IPR003664">
    <property type="entry name" value="FA_synthesis"/>
</dbReference>
<dbReference type="PANTHER" id="PTHR30100:SF1">
    <property type="entry name" value="PHOSPHATE ACYLTRANSFERASE"/>
    <property type="match status" value="1"/>
</dbReference>
<protein>
    <recommendedName>
        <fullName evidence="8 10">Phosphate acyltransferase</fullName>
        <ecNumber evidence="8 10">2.3.1.274</ecNumber>
    </recommendedName>
    <alternativeName>
        <fullName evidence="10">Acyl-ACP phosphotransacylase</fullName>
    </alternativeName>
    <alternativeName>
        <fullName evidence="10">Acyl-[acyl-carrier-protein]--phosphate acyltransferase</fullName>
    </alternativeName>
    <alternativeName>
        <fullName evidence="10">Phosphate-acyl-ACP acyltransferase</fullName>
    </alternativeName>
</protein>
<dbReference type="InterPro" id="IPR012281">
    <property type="entry name" value="Phospholipid_synth_PlsX-like"/>
</dbReference>